<dbReference type="Gene3D" id="3.40.50.2300">
    <property type="match status" value="1"/>
</dbReference>
<dbReference type="InterPro" id="IPR011006">
    <property type="entry name" value="CheY-like_superfamily"/>
</dbReference>
<keyword evidence="4" id="KW-1185">Reference proteome</keyword>
<dbReference type="STRING" id="1121416.SAMN02745220_04839"/>
<dbReference type="GO" id="GO:0000160">
    <property type="term" value="P:phosphorelay signal transduction system"/>
    <property type="evidence" value="ECO:0007669"/>
    <property type="project" value="InterPro"/>
</dbReference>
<dbReference type="CDD" id="cd17569">
    <property type="entry name" value="REC_HupR-like"/>
    <property type="match status" value="1"/>
</dbReference>
<gene>
    <name evidence="3" type="ORF">SAMN02745220_04839</name>
</gene>
<dbReference type="InterPro" id="IPR001789">
    <property type="entry name" value="Sig_transdc_resp-reg_receiver"/>
</dbReference>
<dbReference type="SMART" id="SM00448">
    <property type="entry name" value="REC"/>
    <property type="match status" value="1"/>
</dbReference>
<dbReference type="EMBL" id="FRFE01000043">
    <property type="protein sequence ID" value="SHO52925.1"/>
    <property type="molecule type" value="Genomic_DNA"/>
</dbReference>
<dbReference type="Pfam" id="PF13487">
    <property type="entry name" value="HD_5"/>
    <property type="match status" value="1"/>
</dbReference>
<name>A0A1M7YJY3_9BACT</name>
<dbReference type="Proteomes" id="UP000184603">
    <property type="component" value="Unassembled WGS sequence"/>
</dbReference>
<dbReference type="InterPro" id="IPR052020">
    <property type="entry name" value="Cyclic_di-GMP/3'3'-cGAMP_PDE"/>
</dbReference>
<evidence type="ECO:0000313" key="3">
    <source>
        <dbReference type="EMBL" id="SHO52925.1"/>
    </source>
</evidence>
<evidence type="ECO:0000313" key="4">
    <source>
        <dbReference type="Proteomes" id="UP000184603"/>
    </source>
</evidence>
<dbReference type="PROSITE" id="PS50110">
    <property type="entry name" value="RESPONSE_REGULATORY"/>
    <property type="match status" value="1"/>
</dbReference>
<evidence type="ECO:0000259" key="2">
    <source>
        <dbReference type="PROSITE" id="PS50110"/>
    </source>
</evidence>
<dbReference type="PANTHER" id="PTHR45228:SF8">
    <property type="entry name" value="TWO-COMPONENT RESPONSE REGULATOR-RELATED"/>
    <property type="match status" value="1"/>
</dbReference>
<reference evidence="3 4" key="1">
    <citation type="submission" date="2016-12" db="EMBL/GenBank/DDBJ databases">
        <authorList>
            <person name="Song W.-J."/>
            <person name="Kurnit D.M."/>
        </authorList>
    </citation>
    <scope>NUCLEOTIDE SEQUENCE [LARGE SCALE GENOMIC DNA]</scope>
    <source>
        <strain evidence="3 4">DSM 18488</strain>
    </source>
</reference>
<feature type="modified residue" description="4-aspartylphosphate" evidence="1">
    <location>
        <position position="57"/>
    </location>
</feature>
<evidence type="ECO:0000256" key="1">
    <source>
        <dbReference type="PROSITE-ProRule" id="PRU00169"/>
    </source>
</evidence>
<organism evidence="3 4">
    <name type="scientific">Desulfopila aestuarii DSM 18488</name>
    <dbReference type="NCBI Taxonomy" id="1121416"/>
    <lineage>
        <taxon>Bacteria</taxon>
        <taxon>Pseudomonadati</taxon>
        <taxon>Thermodesulfobacteriota</taxon>
        <taxon>Desulfobulbia</taxon>
        <taxon>Desulfobulbales</taxon>
        <taxon>Desulfocapsaceae</taxon>
        <taxon>Desulfopila</taxon>
    </lineage>
</organism>
<sequence>MNMEKEIKILFVDDEVNVLDSMRRQLRKRYDIVTALSGREALEKMKTEGPFAVVVSDMRMPEMDGIQLLKEMKALYPDTVRMMLTGNADQETATEAVNQGQIFRFLTKPCPVALLTTSIALAVRQHRLITAEKQLLDETLNGTVKVLSELLSFAKPTAFSSVSRVRAMAMDIARSLGLSSLWQMDIAVLLSQVGCVTLPDELLSKIYSGVELSAEEEEMYRNHPKIAASLLEHIPRMENVAFIIEHQFKDYSVYAERSEYIEDEDELSLAAQILKAAFAYDMLMFRGKSHEEVIRDMSHQQELYNPRVVKRIKKVRYDDTSQEVLSLRVQDLAVGMVVEKEIIAKNGTLLAPRGQELTWPVLQGLVNFSRKVGVKEPIMVRMNRTA</sequence>
<feature type="domain" description="Response regulatory" evidence="2">
    <location>
        <begin position="8"/>
        <end position="123"/>
    </location>
</feature>
<accession>A0A1M7YJY3</accession>
<keyword evidence="1" id="KW-0597">Phosphoprotein</keyword>
<protein>
    <submittedName>
        <fullName evidence="3">Response regulator c-di-GMP phosphodiesterase, RpfG family, contains REC and HD-GYP domains</fullName>
    </submittedName>
</protein>
<dbReference type="Gene3D" id="1.10.3210.10">
    <property type="entry name" value="Hypothetical protein af1432"/>
    <property type="match status" value="1"/>
</dbReference>
<dbReference type="Pfam" id="PF00072">
    <property type="entry name" value="Response_reg"/>
    <property type="match status" value="1"/>
</dbReference>
<dbReference type="PANTHER" id="PTHR45228">
    <property type="entry name" value="CYCLIC DI-GMP PHOSPHODIESTERASE TM_0186-RELATED"/>
    <property type="match status" value="1"/>
</dbReference>
<dbReference type="SUPFAM" id="SSF52172">
    <property type="entry name" value="CheY-like"/>
    <property type="match status" value="1"/>
</dbReference>
<dbReference type="AlphaFoldDB" id="A0A1M7YJY3"/>
<proteinExistence type="predicted"/>